<evidence type="ECO:0000313" key="9">
    <source>
        <dbReference type="EMBL" id="SKB89559.1"/>
    </source>
</evidence>
<evidence type="ECO:0000256" key="1">
    <source>
        <dbReference type="ARBA" id="ARBA00004141"/>
    </source>
</evidence>
<dbReference type="Gene3D" id="1.20.1540.10">
    <property type="entry name" value="Rhomboid-like"/>
    <property type="match status" value="1"/>
</dbReference>
<dbReference type="GO" id="GO:0016020">
    <property type="term" value="C:membrane"/>
    <property type="evidence" value="ECO:0007669"/>
    <property type="project" value="UniProtKB-SubCell"/>
</dbReference>
<reference evidence="10" key="1">
    <citation type="submission" date="2017-02" db="EMBL/GenBank/DDBJ databases">
        <authorList>
            <person name="Varghese N."/>
            <person name="Submissions S."/>
        </authorList>
    </citation>
    <scope>NUCLEOTIDE SEQUENCE [LARGE SCALE GENOMIC DNA]</scope>
    <source>
        <strain evidence="10">UM2</strain>
    </source>
</reference>
<feature type="transmembrane region" description="Helical" evidence="7">
    <location>
        <begin position="92"/>
        <end position="112"/>
    </location>
</feature>
<sequence>MRLPPSRCTNAIAIGTTAIYLLLVLLGWSDAADIAGGFVPARLAGMEIPGALPAWITPLTATLLHGGMLHLGFNMLMLVFCGRMVEAVIGPAALAILYVVGAYAAAGMQFLVNPADGTPMIGASGAISALFAGYALLFGRPRGFASHPTLGVAINIVWLAAAWIGVQFLMGFAFADYGMAIATGAHVGGFLAGLLLIRPLLAWRRRSLR</sequence>
<dbReference type="SUPFAM" id="SSF144091">
    <property type="entry name" value="Rhomboid-like"/>
    <property type="match status" value="1"/>
</dbReference>
<dbReference type="InterPro" id="IPR035952">
    <property type="entry name" value="Rhomboid-like_sf"/>
</dbReference>
<evidence type="ECO:0000313" key="10">
    <source>
        <dbReference type="Proteomes" id="UP000189818"/>
    </source>
</evidence>
<dbReference type="GO" id="GO:0006508">
    <property type="term" value="P:proteolysis"/>
    <property type="evidence" value="ECO:0007669"/>
    <property type="project" value="UniProtKB-KW"/>
</dbReference>
<evidence type="ECO:0000256" key="7">
    <source>
        <dbReference type="SAM" id="Phobius"/>
    </source>
</evidence>
<evidence type="ECO:0000256" key="6">
    <source>
        <dbReference type="ARBA" id="ARBA00023136"/>
    </source>
</evidence>
<feature type="transmembrane region" description="Helical" evidence="7">
    <location>
        <begin position="55"/>
        <end position="80"/>
    </location>
</feature>
<evidence type="ECO:0000259" key="8">
    <source>
        <dbReference type="Pfam" id="PF01694"/>
    </source>
</evidence>
<dbReference type="AlphaFoldDB" id="A0A1T5F095"/>
<dbReference type="Pfam" id="PF01694">
    <property type="entry name" value="Rhomboid"/>
    <property type="match status" value="1"/>
</dbReference>
<organism evidence="9 10">
    <name type="scientific">Rhizorhabdus histidinilytica</name>
    <dbReference type="NCBI Taxonomy" id="439228"/>
    <lineage>
        <taxon>Bacteria</taxon>
        <taxon>Pseudomonadati</taxon>
        <taxon>Pseudomonadota</taxon>
        <taxon>Alphaproteobacteria</taxon>
        <taxon>Sphingomonadales</taxon>
        <taxon>Sphingomonadaceae</taxon>
        <taxon>Rhizorhabdus</taxon>
    </lineage>
</organism>
<dbReference type="Proteomes" id="UP000189818">
    <property type="component" value="Unassembled WGS sequence"/>
</dbReference>
<feature type="transmembrane region" description="Helical" evidence="7">
    <location>
        <begin position="118"/>
        <end position="138"/>
    </location>
</feature>
<keyword evidence="2" id="KW-1003">Cell membrane</keyword>
<feature type="transmembrane region" description="Helical" evidence="7">
    <location>
        <begin position="150"/>
        <end position="174"/>
    </location>
</feature>
<dbReference type="EMBL" id="FUYM01000008">
    <property type="protein sequence ID" value="SKB89559.1"/>
    <property type="molecule type" value="Genomic_DNA"/>
</dbReference>
<dbReference type="STRING" id="439228.SAMN06295920_1086"/>
<keyword evidence="6 7" id="KW-0472">Membrane</keyword>
<dbReference type="PANTHER" id="PTHR43066">
    <property type="entry name" value="RHOMBOID-RELATED PROTEIN"/>
    <property type="match status" value="1"/>
</dbReference>
<evidence type="ECO:0000256" key="2">
    <source>
        <dbReference type="ARBA" id="ARBA00022475"/>
    </source>
</evidence>
<keyword evidence="9" id="KW-0645">Protease</keyword>
<gene>
    <name evidence="9" type="ORF">SAMN06295920_1086</name>
</gene>
<comment type="subcellular location">
    <subcellularLocation>
        <location evidence="1">Membrane</location>
        <topology evidence="1">Multi-pass membrane protein</topology>
    </subcellularLocation>
</comment>
<dbReference type="PANTHER" id="PTHR43066:SF26">
    <property type="entry name" value="RHOMBOID PROTEASE GLPG"/>
    <property type="match status" value="1"/>
</dbReference>
<dbReference type="GO" id="GO:0004252">
    <property type="term" value="F:serine-type endopeptidase activity"/>
    <property type="evidence" value="ECO:0007669"/>
    <property type="project" value="InterPro"/>
</dbReference>
<keyword evidence="9" id="KW-0378">Hydrolase</keyword>
<feature type="transmembrane region" description="Helical" evidence="7">
    <location>
        <begin position="180"/>
        <end position="201"/>
    </location>
</feature>
<keyword evidence="10" id="KW-1185">Reference proteome</keyword>
<dbReference type="InterPro" id="IPR022764">
    <property type="entry name" value="Peptidase_S54_rhomboid_dom"/>
</dbReference>
<dbReference type="RefSeq" id="WP_079649387.1">
    <property type="nucleotide sequence ID" value="NZ_FUYM01000008.1"/>
</dbReference>
<dbReference type="OrthoDB" id="9813074at2"/>
<accession>A0A1T5F095</accession>
<keyword evidence="3" id="KW-0997">Cell inner membrane</keyword>
<keyword evidence="5 7" id="KW-1133">Transmembrane helix</keyword>
<protein>
    <submittedName>
        <fullName evidence="9">Membrane associated serine protease, rhomboid family</fullName>
    </submittedName>
</protein>
<name>A0A1T5F095_9SPHN</name>
<feature type="domain" description="Peptidase S54 rhomboid" evidence="8">
    <location>
        <begin position="55"/>
        <end position="200"/>
    </location>
</feature>
<evidence type="ECO:0000256" key="3">
    <source>
        <dbReference type="ARBA" id="ARBA00022519"/>
    </source>
</evidence>
<evidence type="ECO:0000256" key="5">
    <source>
        <dbReference type="ARBA" id="ARBA00022989"/>
    </source>
</evidence>
<evidence type="ECO:0000256" key="4">
    <source>
        <dbReference type="ARBA" id="ARBA00022692"/>
    </source>
</evidence>
<keyword evidence="4 7" id="KW-0812">Transmembrane</keyword>
<proteinExistence type="predicted"/>